<evidence type="ECO:0000256" key="4">
    <source>
        <dbReference type="SAM" id="SignalP"/>
    </source>
</evidence>
<dbReference type="InParanoid" id="A0A1B1YWV0"/>
<dbReference type="EMBL" id="CP014671">
    <property type="protein sequence ID" value="ANX05157.1"/>
    <property type="molecule type" value="Genomic_DNA"/>
</dbReference>
<dbReference type="InterPro" id="IPR005632">
    <property type="entry name" value="Chaperone_Skp"/>
</dbReference>
<feature type="chain" id="PRO_5008533078" description="Molecular chaperone Skp" evidence="4">
    <location>
        <begin position="20"/>
        <end position="167"/>
    </location>
</feature>
<evidence type="ECO:0000256" key="1">
    <source>
        <dbReference type="ARBA" id="ARBA00022729"/>
    </source>
</evidence>
<dbReference type="PANTHER" id="PTHR35089">
    <property type="entry name" value="CHAPERONE PROTEIN SKP"/>
    <property type="match status" value="1"/>
</dbReference>
<evidence type="ECO:0000313" key="6">
    <source>
        <dbReference type="Proteomes" id="UP000092952"/>
    </source>
</evidence>
<keyword evidence="3" id="KW-0175">Coiled coil</keyword>
<dbReference type="PANTHER" id="PTHR35089:SF1">
    <property type="entry name" value="CHAPERONE PROTEIN SKP"/>
    <property type="match status" value="1"/>
</dbReference>
<dbReference type="KEGG" id="gbi:PG2T_13860"/>
<dbReference type="InterPro" id="IPR024930">
    <property type="entry name" value="Skp_dom_sf"/>
</dbReference>
<evidence type="ECO:0000256" key="2">
    <source>
        <dbReference type="PIRNR" id="PIRNR002094"/>
    </source>
</evidence>
<protein>
    <recommendedName>
        <fullName evidence="7">Molecular chaperone Skp</fullName>
    </recommendedName>
</protein>
<evidence type="ECO:0000313" key="5">
    <source>
        <dbReference type="EMBL" id="ANX05157.1"/>
    </source>
</evidence>
<dbReference type="AlphaFoldDB" id="A0A1B1YWV0"/>
<keyword evidence="6" id="KW-1185">Reference proteome</keyword>
<dbReference type="Proteomes" id="UP000092952">
    <property type="component" value="Chromosome"/>
</dbReference>
<sequence length="167" mass="18869">MRGWVLGLLGSLLLTPALAADLKVGYVNASALLQASPQAEVVQKKLRDEFTPRRQQLESRAKRLEQQEQDLSKNGLMLSEDQRKAKEREIIDGRRELKHAQDEFQDDLRIRQSEEVGKLREQLLGAVEKFAKANSYDLILYEGVIYASDALNVTDQVLALLKNPAKP</sequence>
<dbReference type="SMART" id="SM00935">
    <property type="entry name" value="OmpH"/>
    <property type="match status" value="1"/>
</dbReference>
<dbReference type="PIRSF" id="PIRSF002094">
    <property type="entry name" value="OMP26_Skp"/>
    <property type="match status" value="1"/>
</dbReference>
<comment type="similarity">
    <text evidence="2">Belongs to the skp family.</text>
</comment>
<keyword evidence="1 4" id="KW-0732">Signal</keyword>
<dbReference type="GO" id="GO:0051082">
    <property type="term" value="F:unfolded protein binding"/>
    <property type="evidence" value="ECO:0007669"/>
    <property type="project" value="InterPro"/>
</dbReference>
<evidence type="ECO:0000256" key="3">
    <source>
        <dbReference type="SAM" id="Coils"/>
    </source>
</evidence>
<feature type="coiled-coil region" evidence="3">
    <location>
        <begin position="54"/>
        <end position="103"/>
    </location>
</feature>
<dbReference type="Gene3D" id="3.30.910.20">
    <property type="entry name" value="Skp domain"/>
    <property type="match status" value="1"/>
</dbReference>
<dbReference type="Pfam" id="PF03938">
    <property type="entry name" value="OmpH"/>
    <property type="match status" value="1"/>
</dbReference>
<proteinExistence type="inferred from homology"/>
<dbReference type="STRING" id="1810504.PG2T_13860"/>
<dbReference type="GO" id="GO:0005829">
    <property type="term" value="C:cytosol"/>
    <property type="evidence" value="ECO:0007669"/>
    <property type="project" value="TreeGrafter"/>
</dbReference>
<dbReference type="GO" id="GO:0050821">
    <property type="term" value="P:protein stabilization"/>
    <property type="evidence" value="ECO:0007669"/>
    <property type="project" value="TreeGrafter"/>
</dbReference>
<dbReference type="SUPFAM" id="SSF111384">
    <property type="entry name" value="OmpH-like"/>
    <property type="match status" value="1"/>
</dbReference>
<reference evidence="6" key="1">
    <citation type="submission" date="2016-03" db="EMBL/GenBank/DDBJ databases">
        <title>Complete genome sequence of Solimmundus cernigliae, representing a novel lineage of polycyclic aromatic hydrocarbon degraders within the Gammaproteobacteria.</title>
        <authorList>
            <person name="Singleton D.R."/>
            <person name="Dickey A.N."/>
            <person name="Scholl E.H."/>
            <person name="Wright F.A."/>
            <person name="Aitken M.D."/>
        </authorList>
    </citation>
    <scope>NUCLEOTIDE SEQUENCE [LARGE SCALE GENOMIC DNA]</scope>
    <source>
        <strain evidence="6">TR3.2</strain>
    </source>
</reference>
<name>A0A1B1YWV0_9GAMM</name>
<gene>
    <name evidence="5" type="ORF">PG2T_13860</name>
</gene>
<organism evidence="5 6">
    <name type="scientific">Immundisolibacter cernigliae</name>
    <dbReference type="NCBI Taxonomy" id="1810504"/>
    <lineage>
        <taxon>Bacteria</taxon>
        <taxon>Pseudomonadati</taxon>
        <taxon>Pseudomonadota</taxon>
        <taxon>Gammaproteobacteria</taxon>
        <taxon>Immundisolibacterales</taxon>
        <taxon>Immundisolibacteraceae</taxon>
        <taxon>Immundisolibacter</taxon>
    </lineage>
</organism>
<accession>A0A1B1YWV0</accession>
<evidence type="ECO:0008006" key="7">
    <source>
        <dbReference type="Google" id="ProtNLM"/>
    </source>
</evidence>
<feature type="signal peptide" evidence="4">
    <location>
        <begin position="1"/>
        <end position="19"/>
    </location>
</feature>
<dbReference type="FunCoup" id="A0A1B1YWV0">
    <property type="interactions" value="195"/>
</dbReference>